<comment type="similarity">
    <text evidence="1">Belongs to the LysR transcriptional regulatory family.</text>
</comment>
<evidence type="ECO:0000256" key="1">
    <source>
        <dbReference type="ARBA" id="ARBA00009437"/>
    </source>
</evidence>
<dbReference type="GO" id="GO:0005829">
    <property type="term" value="C:cytosol"/>
    <property type="evidence" value="ECO:0007669"/>
    <property type="project" value="TreeGrafter"/>
</dbReference>
<evidence type="ECO:0000259" key="5">
    <source>
        <dbReference type="PROSITE" id="PS50931"/>
    </source>
</evidence>
<dbReference type="InterPro" id="IPR050950">
    <property type="entry name" value="HTH-type_LysR_regulators"/>
</dbReference>
<dbReference type="InterPro" id="IPR036388">
    <property type="entry name" value="WH-like_DNA-bd_sf"/>
</dbReference>
<dbReference type="Pfam" id="PF03466">
    <property type="entry name" value="LysR_substrate"/>
    <property type="match status" value="1"/>
</dbReference>
<dbReference type="EMBL" id="LPLZ01000033">
    <property type="protein sequence ID" value="KWN18005.1"/>
    <property type="molecule type" value="Genomic_DNA"/>
</dbReference>
<dbReference type="PANTHER" id="PTHR30419:SF8">
    <property type="entry name" value="NITROGEN ASSIMILATION TRANSCRIPTIONAL ACTIVATOR-RELATED"/>
    <property type="match status" value="1"/>
</dbReference>
<dbReference type="AlphaFoldDB" id="A0A106NGG7"/>
<dbReference type="GO" id="GO:0003700">
    <property type="term" value="F:DNA-binding transcription factor activity"/>
    <property type="evidence" value="ECO:0007669"/>
    <property type="project" value="InterPro"/>
</dbReference>
<dbReference type="InterPro" id="IPR036390">
    <property type="entry name" value="WH_DNA-bd_sf"/>
</dbReference>
<keyword evidence="4" id="KW-0804">Transcription</keyword>
<dbReference type="Gene3D" id="3.40.190.290">
    <property type="match status" value="1"/>
</dbReference>
<comment type="caution">
    <text evidence="6">The sequence shown here is derived from an EMBL/GenBank/DDBJ whole genome shotgun (WGS) entry which is preliminary data.</text>
</comment>
<evidence type="ECO:0000256" key="4">
    <source>
        <dbReference type="ARBA" id="ARBA00023163"/>
    </source>
</evidence>
<dbReference type="Gene3D" id="1.10.10.10">
    <property type="entry name" value="Winged helix-like DNA-binding domain superfamily/Winged helix DNA-binding domain"/>
    <property type="match status" value="1"/>
</dbReference>
<dbReference type="PROSITE" id="PS50931">
    <property type="entry name" value="HTH_LYSR"/>
    <property type="match status" value="1"/>
</dbReference>
<gene>
    <name evidence="6" type="ORF">WT83_11020</name>
</gene>
<dbReference type="GO" id="GO:0003677">
    <property type="term" value="F:DNA binding"/>
    <property type="evidence" value="ECO:0007669"/>
    <property type="project" value="UniProtKB-KW"/>
</dbReference>
<keyword evidence="3" id="KW-0238">DNA-binding</keyword>
<evidence type="ECO:0000256" key="3">
    <source>
        <dbReference type="ARBA" id="ARBA00023125"/>
    </source>
</evidence>
<dbReference type="SUPFAM" id="SSF53850">
    <property type="entry name" value="Periplasmic binding protein-like II"/>
    <property type="match status" value="1"/>
</dbReference>
<dbReference type="InterPro" id="IPR000847">
    <property type="entry name" value="LysR_HTH_N"/>
</dbReference>
<dbReference type="InterPro" id="IPR005119">
    <property type="entry name" value="LysR_subst-bd"/>
</dbReference>
<accession>A0A106NGG7</accession>
<proteinExistence type="inferred from homology"/>
<dbReference type="SUPFAM" id="SSF46785">
    <property type="entry name" value="Winged helix' DNA-binding domain"/>
    <property type="match status" value="1"/>
</dbReference>
<dbReference type="Proteomes" id="UP000068016">
    <property type="component" value="Unassembled WGS sequence"/>
</dbReference>
<name>A0A106NGG7_9BURK</name>
<protein>
    <submittedName>
        <fullName evidence="6">LysR family transcriptional regulator</fullName>
    </submittedName>
</protein>
<evidence type="ECO:0000313" key="7">
    <source>
        <dbReference type="Proteomes" id="UP000068016"/>
    </source>
</evidence>
<feature type="domain" description="HTH lysR-type" evidence="5">
    <location>
        <begin position="8"/>
        <end position="65"/>
    </location>
</feature>
<evidence type="ECO:0000313" key="6">
    <source>
        <dbReference type="EMBL" id="KWN18005.1"/>
    </source>
</evidence>
<organism evidence="6 7">
    <name type="scientific">Burkholderia territorii</name>
    <dbReference type="NCBI Taxonomy" id="1503055"/>
    <lineage>
        <taxon>Bacteria</taxon>
        <taxon>Pseudomonadati</taxon>
        <taxon>Pseudomonadota</taxon>
        <taxon>Betaproteobacteria</taxon>
        <taxon>Burkholderiales</taxon>
        <taxon>Burkholderiaceae</taxon>
        <taxon>Burkholderia</taxon>
        <taxon>Burkholderia cepacia complex</taxon>
    </lineage>
</organism>
<dbReference type="Pfam" id="PF00126">
    <property type="entry name" value="HTH_1"/>
    <property type="match status" value="1"/>
</dbReference>
<keyword evidence="2" id="KW-0805">Transcription regulation</keyword>
<dbReference type="PANTHER" id="PTHR30419">
    <property type="entry name" value="HTH-TYPE TRANSCRIPTIONAL REGULATOR YBHD"/>
    <property type="match status" value="1"/>
</dbReference>
<sequence>MNPLERSLSERTLQYLVAIATFGGMRQAALGLDVNVSTISRQVAQAERELRLSLVTRRGRKMELTEAGQMAVDYFRDCERNARRFRAQLDEYRGLRRGQVTIAAGEGIMTSLVSVALKPFVDRYPGIVVELRTGSLPQLISMIREDVVDICVSIGASTDPTLNARMFQSEPLCAIFPVDHPMASRKSVKMEDLANERLIFMPAEFGLQAHVDAILADIGRTYAPAFRCDRFSTAAAIAAQNLAVAFMTRGAAQERIDSGQVKAVPIDHPIARTFDRYVITRAGRRLGPAANYLLREIVRLMSTV</sequence>
<evidence type="ECO:0000256" key="2">
    <source>
        <dbReference type="ARBA" id="ARBA00023015"/>
    </source>
</evidence>
<reference evidence="6 7" key="1">
    <citation type="submission" date="2015-11" db="EMBL/GenBank/DDBJ databases">
        <title>Expanding the genomic diversity of Burkholderia species for the development of highly accurate diagnostics.</title>
        <authorList>
            <person name="Sahl J."/>
            <person name="Keim P."/>
            <person name="Wagner D."/>
        </authorList>
    </citation>
    <scope>NUCLEOTIDE SEQUENCE [LARGE SCALE GENOMIC DNA]</scope>
    <source>
        <strain evidence="6 7">MSMB793WGS</strain>
    </source>
</reference>